<feature type="signal peptide" evidence="1">
    <location>
        <begin position="1"/>
        <end position="17"/>
    </location>
</feature>
<comment type="caution">
    <text evidence="2">The sequence shown here is derived from an EMBL/GenBank/DDBJ whole genome shotgun (WGS) entry which is preliminary data.</text>
</comment>
<evidence type="ECO:0000256" key="1">
    <source>
        <dbReference type="SAM" id="SignalP"/>
    </source>
</evidence>
<gene>
    <name evidence="2" type="ORF">GCM10007424_22850</name>
</gene>
<evidence type="ECO:0008006" key="4">
    <source>
        <dbReference type="Google" id="ProtNLM"/>
    </source>
</evidence>
<keyword evidence="3" id="KW-1185">Reference proteome</keyword>
<reference evidence="3" key="1">
    <citation type="journal article" date="2019" name="Int. J. Syst. Evol. Microbiol.">
        <title>The Global Catalogue of Microorganisms (GCM) 10K type strain sequencing project: providing services to taxonomists for standard genome sequencing and annotation.</title>
        <authorList>
            <consortium name="The Broad Institute Genomics Platform"/>
            <consortium name="The Broad Institute Genome Sequencing Center for Infectious Disease"/>
            <person name="Wu L."/>
            <person name="Ma J."/>
        </authorList>
    </citation>
    <scope>NUCLEOTIDE SEQUENCE [LARGE SCALE GENOMIC DNA]</scope>
    <source>
        <strain evidence="3">CGMCC 1.15461</strain>
    </source>
</reference>
<evidence type="ECO:0000313" key="2">
    <source>
        <dbReference type="EMBL" id="GGB82258.1"/>
    </source>
</evidence>
<organism evidence="2 3">
    <name type="scientific">Flavobacterium suaedae</name>
    <dbReference type="NCBI Taxonomy" id="1767027"/>
    <lineage>
        <taxon>Bacteria</taxon>
        <taxon>Pseudomonadati</taxon>
        <taxon>Bacteroidota</taxon>
        <taxon>Flavobacteriia</taxon>
        <taxon>Flavobacteriales</taxon>
        <taxon>Flavobacteriaceae</taxon>
        <taxon>Flavobacterium</taxon>
    </lineage>
</organism>
<dbReference type="RefSeq" id="WP_188621431.1">
    <property type="nucleotide sequence ID" value="NZ_BMJE01000006.1"/>
</dbReference>
<evidence type="ECO:0000313" key="3">
    <source>
        <dbReference type="Proteomes" id="UP000615760"/>
    </source>
</evidence>
<proteinExistence type="predicted"/>
<protein>
    <recommendedName>
        <fullName evidence="4">Carboxypeptidase-like regulatory domain-containing protein</fullName>
    </recommendedName>
</protein>
<accession>A0ABQ1JYD6</accession>
<dbReference type="EMBL" id="BMJE01000006">
    <property type="protein sequence ID" value="GGB82258.1"/>
    <property type="molecule type" value="Genomic_DNA"/>
</dbReference>
<sequence length="246" mass="27944">MSSIKFWLLLLPFIVLAQQKELKGKVLASDAPLHDVYVINATSGEETKTVYGNFSISAQPGDKLVVYSPKINTRKFILHEDAFSDTPYIITVNVMPQELEEVIIDEYQGVDEVSLGLVPADQKKYTYTERQLKAARQFKVEPPYLGTLILPIDPLVNLINGRTKKLKKQLRVEGKEQLIITLEDLYPTEKLVNELYIPKEYVAGFYHYVAENNSMAQAVAAKNDDMIGLLMTELAEEYLKLQKDDE</sequence>
<feature type="chain" id="PRO_5046651761" description="Carboxypeptidase-like regulatory domain-containing protein" evidence="1">
    <location>
        <begin position="18"/>
        <end position="246"/>
    </location>
</feature>
<name>A0ABQ1JYD6_9FLAO</name>
<keyword evidence="1" id="KW-0732">Signal</keyword>
<dbReference type="Proteomes" id="UP000615760">
    <property type="component" value="Unassembled WGS sequence"/>
</dbReference>